<proteinExistence type="predicted"/>
<comment type="caution">
    <text evidence="2">The sequence shown here is derived from an EMBL/GenBank/DDBJ whole genome shotgun (WGS) entry which is preliminary data.</text>
</comment>
<protein>
    <submittedName>
        <fullName evidence="2">Uncharacterized protein</fullName>
    </submittedName>
</protein>
<dbReference type="Gene3D" id="2.120.10.30">
    <property type="entry name" value="TolB, C-terminal domain"/>
    <property type="match status" value="1"/>
</dbReference>
<reference evidence="2 3" key="1">
    <citation type="submission" date="2020-08" db="EMBL/GenBank/DDBJ databases">
        <title>Genomic Encyclopedia of Type Strains, Phase IV (KMG-V): Genome sequencing to study the core and pangenomes of soil and plant-associated prokaryotes.</title>
        <authorList>
            <person name="Whitman W."/>
        </authorList>
    </citation>
    <scope>NUCLEOTIDE SEQUENCE [LARGE SCALE GENOMIC DNA]</scope>
    <source>
        <strain evidence="2 3">X5P2</strain>
    </source>
</reference>
<evidence type="ECO:0000313" key="3">
    <source>
        <dbReference type="Proteomes" id="UP000535182"/>
    </source>
</evidence>
<dbReference type="RefSeq" id="WP_183980182.1">
    <property type="nucleotide sequence ID" value="NZ_JACHEB010000010.1"/>
</dbReference>
<dbReference type="Proteomes" id="UP000535182">
    <property type="component" value="Unassembled WGS sequence"/>
</dbReference>
<name>A0A9X0QHI0_9BACT</name>
<dbReference type="AlphaFoldDB" id="A0A9X0QHI0"/>
<organism evidence="2 3">
    <name type="scientific">Tunturiibacter gelidiferens</name>
    <dbReference type="NCBI Taxonomy" id="3069689"/>
    <lineage>
        <taxon>Bacteria</taxon>
        <taxon>Pseudomonadati</taxon>
        <taxon>Acidobacteriota</taxon>
        <taxon>Terriglobia</taxon>
        <taxon>Terriglobales</taxon>
        <taxon>Acidobacteriaceae</taxon>
        <taxon>Tunturiibacter</taxon>
    </lineage>
</organism>
<feature type="chain" id="PRO_5040787914" evidence="1">
    <location>
        <begin position="29"/>
        <end position="116"/>
    </location>
</feature>
<keyword evidence="1" id="KW-0732">Signal</keyword>
<sequence length="116" mass="12912">MARPRLHKTLLTLSLGFPFVAFTIAAHSQTQALPHDTAIGRLEIFATFNGPMPTGVTVSRANRVFVNFPRWGDDVPFTHSANRKLVGEQHGANQSIYNQRNSETDNEIYVTKAPFS</sequence>
<dbReference type="EMBL" id="JACHEB010000010">
    <property type="protein sequence ID" value="MBB5330455.1"/>
    <property type="molecule type" value="Genomic_DNA"/>
</dbReference>
<keyword evidence="3" id="KW-1185">Reference proteome</keyword>
<gene>
    <name evidence="2" type="ORF">HDF14_004090</name>
</gene>
<dbReference type="InterPro" id="IPR011042">
    <property type="entry name" value="6-blade_b-propeller_TolB-like"/>
</dbReference>
<evidence type="ECO:0000256" key="1">
    <source>
        <dbReference type="SAM" id="SignalP"/>
    </source>
</evidence>
<feature type="signal peptide" evidence="1">
    <location>
        <begin position="1"/>
        <end position="28"/>
    </location>
</feature>
<accession>A0A9X0QHI0</accession>
<evidence type="ECO:0000313" key="2">
    <source>
        <dbReference type="EMBL" id="MBB5330455.1"/>
    </source>
</evidence>